<evidence type="ECO:0000313" key="2">
    <source>
        <dbReference type="Proteomes" id="UP000281975"/>
    </source>
</evidence>
<name>A0A420WU87_9GAMM</name>
<accession>A0A420WU87</accession>
<gene>
    <name evidence="1" type="ORF">C7446_2851</name>
</gene>
<sequence length="117" mass="14153">MNIQLKRIYDPYDRNDGYRVLVDGMWPRGVAKEDAHIDEWYRDIAPSKALVKWFGHDRDRWHDFYEAYRRELRERDSTLSQTLREHARNEGLTLLFAAKDEECNNAVVLRDFLKRTH</sequence>
<protein>
    <submittedName>
        <fullName evidence="1">Uncharacterized protein YeaO (DUF488 family)</fullName>
    </submittedName>
</protein>
<dbReference type="Pfam" id="PF22752">
    <property type="entry name" value="DUF488-N3i"/>
    <property type="match status" value="1"/>
</dbReference>
<proteinExistence type="predicted"/>
<dbReference type="PANTHER" id="PTHR36849:SF1">
    <property type="entry name" value="CYTOPLASMIC PROTEIN"/>
    <property type="match status" value="1"/>
</dbReference>
<dbReference type="OrthoDB" id="9790745at2"/>
<dbReference type="Proteomes" id="UP000281975">
    <property type="component" value="Unassembled WGS sequence"/>
</dbReference>
<comment type="caution">
    <text evidence="1">The sequence shown here is derived from an EMBL/GenBank/DDBJ whole genome shotgun (WGS) entry which is preliminary data.</text>
</comment>
<dbReference type="RefSeq" id="WP_121173755.1">
    <property type="nucleotide sequence ID" value="NZ_RBIN01000008.1"/>
</dbReference>
<dbReference type="EMBL" id="RBIN01000008">
    <property type="protein sequence ID" value="RKQ96990.1"/>
    <property type="molecule type" value="Genomic_DNA"/>
</dbReference>
<organism evidence="1 2">
    <name type="scientific">Kushneria sinocarnis</name>
    <dbReference type="NCBI Taxonomy" id="595502"/>
    <lineage>
        <taxon>Bacteria</taxon>
        <taxon>Pseudomonadati</taxon>
        <taxon>Pseudomonadota</taxon>
        <taxon>Gammaproteobacteria</taxon>
        <taxon>Oceanospirillales</taxon>
        <taxon>Halomonadaceae</taxon>
        <taxon>Kushneria</taxon>
    </lineage>
</organism>
<dbReference type="AlphaFoldDB" id="A0A420WU87"/>
<dbReference type="InterPro" id="IPR052552">
    <property type="entry name" value="YeaO-like"/>
</dbReference>
<keyword evidence="2" id="KW-1185">Reference proteome</keyword>
<evidence type="ECO:0000313" key="1">
    <source>
        <dbReference type="EMBL" id="RKQ96990.1"/>
    </source>
</evidence>
<reference evidence="1 2" key="1">
    <citation type="submission" date="2018-10" db="EMBL/GenBank/DDBJ databases">
        <title>Genomic Encyclopedia of Type Strains, Phase IV (KMG-IV): sequencing the most valuable type-strain genomes for metagenomic binning, comparative biology and taxonomic classification.</title>
        <authorList>
            <person name="Goeker M."/>
        </authorList>
    </citation>
    <scope>NUCLEOTIDE SEQUENCE [LARGE SCALE GENOMIC DNA]</scope>
    <source>
        <strain evidence="1 2">DSM 23229</strain>
    </source>
</reference>
<dbReference type="PANTHER" id="PTHR36849">
    <property type="entry name" value="CYTOPLASMIC PROTEIN-RELATED"/>
    <property type="match status" value="1"/>
</dbReference>